<evidence type="ECO:0000313" key="2">
    <source>
        <dbReference type="Proteomes" id="UP001139493"/>
    </source>
</evidence>
<sequence>MSKRTQDLAAARRLLLALSEGLAKAGRLLFAAGLADEGRAVKRMHAEVGVMRQRVRKVHNAALAVEGDDTAMGENR</sequence>
<comment type="caution">
    <text evidence="1">The sequence shown here is derived from an EMBL/GenBank/DDBJ whole genome shotgun (WGS) entry which is preliminary data.</text>
</comment>
<organism evidence="1 2">
    <name type="scientific">Promicromonospora thailandica</name>
    <dbReference type="NCBI Taxonomy" id="765201"/>
    <lineage>
        <taxon>Bacteria</taxon>
        <taxon>Bacillati</taxon>
        <taxon>Actinomycetota</taxon>
        <taxon>Actinomycetes</taxon>
        <taxon>Micrococcales</taxon>
        <taxon>Promicromonosporaceae</taxon>
        <taxon>Promicromonospora</taxon>
    </lineage>
</organism>
<reference evidence="1" key="1">
    <citation type="submission" date="2022-06" db="EMBL/GenBank/DDBJ databases">
        <title>Genomic Encyclopedia of Archaeal and Bacterial Type Strains, Phase II (KMG-II): from individual species to whole genera.</title>
        <authorList>
            <person name="Goeker M."/>
        </authorList>
    </citation>
    <scope>NUCLEOTIDE SEQUENCE</scope>
    <source>
        <strain evidence="1">DSM 26652</strain>
    </source>
</reference>
<accession>A0A9X2GC39</accession>
<keyword evidence="2" id="KW-1185">Reference proteome</keyword>
<dbReference type="EMBL" id="JAMTCS010000012">
    <property type="protein sequence ID" value="MCP2266396.1"/>
    <property type="molecule type" value="Genomic_DNA"/>
</dbReference>
<proteinExistence type="predicted"/>
<dbReference type="AlphaFoldDB" id="A0A9X2GC39"/>
<protein>
    <submittedName>
        <fullName evidence="1">Uncharacterized protein</fullName>
    </submittedName>
</protein>
<evidence type="ECO:0000313" key="1">
    <source>
        <dbReference type="EMBL" id="MCP2266396.1"/>
    </source>
</evidence>
<dbReference type="Proteomes" id="UP001139493">
    <property type="component" value="Unassembled WGS sequence"/>
</dbReference>
<name>A0A9X2GC39_9MICO</name>
<dbReference type="RefSeq" id="WP_253838168.1">
    <property type="nucleotide sequence ID" value="NZ_JAMTCS010000012.1"/>
</dbReference>
<gene>
    <name evidence="1" type="ORF">APR03_003762</name>
</gene>